<evidence type="ECO:0000313" key="3">
    <source>
        <dbReference type="Proteomes" id="UP000280368"/>
    </source>
</evidence>
<keyword evidence="3" id="KW-1185">Reference proteome</keyword>
<proteinExistence type="predicted"/>
<sequence length="130" mass="15368">MMRYLKKVFFYSVAISLSSMGHNVYAQEINKNSADADVKERIYEANKVKVLNYSFKDFDALFFEFSDKKASKSIILSKEEFYNYTIKIGIFSDRLAALYPEEKDIAQQNKEKWFAESYEQYLLSKETQKK</sequence>
<keyword evidence="1" id="KW-0732">Signal</keyword>
<reference evidence="2 3" key="1">
    <citation type="submission" date="2018-10" db="EMBL/GenBank/DDBJ databases">
        <title>Genomic Encyclopedia of Archaeal and Bacterial Type Strains, Phase II (KMG-II): from individual species to whole genera.</title>
        <authorList>
            <person name="Goeker M."/>
        </authorList>
    </citation>
    <scope>NUCLEOTIDE SEQUENCE [LARGE SCALE GENOMIC DNA]</scope>
    <source>
        <strain evidence="2 3">DSM 19727</strain>
    </source>
</reference>
<feature type="chain" id="PRO_5018148650" evidence="1">
    <location>
        <begin position="27"/>
        <end position="130"/>
    </location>
</feature>
<organism evidence="2 3">
    <name type="scientific">Flavobacterium weaverense</name>
    <dbReference type="NCBI Taxonomy" id="271156"/>
    <lineage>
        <taxon>Bacteria</taxon>
        <taxon>Pseudomonadati</taxon>
        <taxon>Bacteroidota</taxon>
        <taxon>Flavobacteriia</taxon>
        <taxon>Flavobacteriales</taxon>
        <taxon>Flavobacteriaceae</taxon>
        <taxon>Flavobacterium</taxon>
    </lineage>
</organism>
<feature type="signal peptide" evidence="1">
    <location>
        <begin position="1"/>
        <end position="26"/>
    </location>
</feature>
<dbReference type="AlphaFoldDB" id="A0A3L9ZY93"/>
<name>A0A3L9ZY93_9FLAO</name>
<comment type="caution">
    <text evidence="2">The sequence shown here is derived from an EMBL/GenBank/DDBJ whole genome shotgun (WGS) entry which is preliminary data.</text>
</comment>
<protein>
    <submittedName>
        <fullName evidence="2">Uncharacterized protein</fullName>
    </submittedName>
</protein>
<dbReference type="Proteomes" id="UP000280368">
    <property type="component" value="Unassembled WGS sequence"/>
</dbReference>
<gene>
    <name evidence="2" type="ORF">BC961_0034</name>
</gene>
<evidence type="ECO:0000256" key="1">
    <source>
        <dbReference type="SAM" id="SignalP"/>
    </source>
</evidence>
<accession>A0A3L9ZY93</accession>
<dbReference type="EMBL" id="REFH01000007">
    <property type="protein sequence ID" value="RMA77693.1"/>
    <property type="molecule type" value="Genomic_DNA"/>
</dbReference>
<evidence type="ECO:0000313" key="2">
    <source>
        <dbReference type="EMBL" id="RMA77693.1"/>
    </source>
</evidence>